<dbReference type="PANTHER" id="PTHR11259">
    <property type="entry name" value="RAS-RELATED GTP BINDING RAG/GTR YEAST"/>
    <property type="match status" value="1"/>
</dbReference>
<evidence type="ECO:0000313" key="6">
    <source>
        <dbReference type="Proteomes" id="UP000039324"/>
    </source>
</evidence>
<dbReference type="GO" id="GO:0005764">
    <property type="term" value="C:lysosome"/>
    <property type="evidence" value="ECO:0007669"/>
    <property type="project" value="TreeGrafter"/>
</dbReference>
<dbReference type="GO" id="GO:1904263">
    <property type="term" value="P:positive regulation of TORC1 signaling"/>
    <property type="evidence" value="ECO:0007669"/>
    <property type="project" value="TreeGrafter"/>
</dbReference>
<protein>
    <recommendedName>
        <fullName evidence="8">GTP-binding protein</fullName>
    </recommendedName>
</protein>
<dbReference type="Proteomes" id="UP000290189">
    <property type="component" value="Unassembled WGS sequence"/>
</dbReference>
<evidence type="ECO:0000256" key="1">
    <source>
        <dbReference type="ARBA" id="ARBA00007756"/>
    </source>
</evidence>
<evidence type="ECO:0000256" key="2">
    <source>
        <dbReference type="ARBA" id="ARBA00022741"/>
    </source>
</evidence>
<keyword evidence="6" id="KW-1185">Reference proteome</keyword>
<dbReference type="EMBL" id="CDSF01000112">
    <property type="protein sequence ID" value="CEP01498.1"/>
    <property type="molecule type" value="Genomic_DNA"/>
</dbReference>
<dbReference type="GO" id="GO:0010507">
    <property type="term" value="P:negative regulation of autophagy"/>
    <property type="evidence" value="ECO:0007669"/>
    <property type="project" value="TreeGrafter"/>
</dbReference>
<dbReference type="OMA" id="NCRTFQE"/>
<accession>A0A0G4J1H7</accession>
<name>A0A0G4J1H7_PLABS</name>
<proteinExistence type="inferred from homology"/>
<geneLocation type="mitochondrion" evidence="5"/>
<dbReference type="EMBL" id="OVEO01000001">
    <property type="protein sequence ID" value="SPQ93223.1"/>
    <property type="molecule type" value="Genomic_DNA"/>
</dbReference>
<evidence type="ECO:0000313" key="4">
    <source>
        <dbReference type="EMBL" id="CEP01498.1"/>
    </source>
</evidence>
<dbReference type="GO" id="GO:0005634">
    <property type="term" value="C:nucleus"/>
    <property type="evidence" value="ECO:0007669"/>
    <property type="project" value="TreeGrafter"/>
</dbReference>
<dbReference type="Pfam" id="PF04670">
    <property type="entry name" value="Gtr1_RagA"/>
    <property type="match status" value="1"/>
</dbReference>
<dbReference type="InterPro" id="IPR027417">
    <property type="entry name" value="P-loop_NTPase"/>
</dbReference>
<gene>
    <name evidence="4" type="ORF">PBRA_002104</name>
    <name evidence="5" type="ORF">PLBR_LOCUS438</name>
</gene>
<dbReference type="InterPro" id="IPR006762">
    <property type="entry name" value="Gtr1_RagA"/>
</dbReference>
<keyword evidence="2" id="KW-0547">Nucleotide-binding</keyword>
<evidence type="ECO:0000313" key="7">
    <source>
        <dbReference type="Proteomes" id="UP000290189"/>
    </source>
</evidence>
<keyword evidence="5" id="KW-0496">Mitochondrion</keyword>
<dbReference type="Gene3D" id="3.40.50.300">
    <property type="entry name" value="P-loop containing nucleotide triphosphate hydrolases"/>
    <property type="match status" value="1"/>
</dbReference>
<dbReference type="AlphaFoldDB" id="A0A0G4J1H7"/>
<dbReference type="SUPFAM" id="SSF52540">
    <property type="entry name" value="P-loop containing nucleoside triphosphate hydrolases"/>
    <property type="match status" value="1"/>
</dbReference>
<comment type="similarity">
    <text evidence="1">Belongs to the GTR/RAG GTP-binding protein family.</text>
</comment>
<keyword evidence="3" id="KW-0342">GTP-binding</keyword>
<dbReference type="STRING" id="37360.A0A0G4J1H7"/>
<dbReference type="GO" id="GO:1990131">
    <property type="term" value="C:Gtr1-Gtr2 GTPase complex"/>
    <property type="evidence" value="ECO:0007669"/>
    <property type="project" value="TreeGrafter"/>
</dbReference>
<sequence>MSYDDFPLSLDSNATSQHPTFAISALQADGRARVFLLGAHRSGKSSIEKVVFHKMSPHETLFLESTRSIGVTDINSNPLVNLQILDFPGGYAFQGVDRVNSLRSCSAMVLVVDATNGSQAAQDVKYLVGCIEVAHRVNPKISFEILIHKVDGDAFPLEEHKLEAQRNTRARIDSELREANIQNVHISYHLTSIYDHTIFEAFSKIYHKMLPQFAFLENLLDSLITNSSIEKAFLFDVISKIYICTDSNPVDMQTYELCSDMIDVVVDISCIYGVPSGVVPANAGKGSEKLATDCAFDSASTSTIKLSNGHVLVLREVGKYLALVCLMREKSFDKAALVEFNINCFKTALSHLCEGMAQG</sequence>
<dbReference type="GO" id="GO:0009267">
    <property type="term" value="P:cellular response to starvation"/>
    <property type="evidence" value="ECO:0007669"/>
    <property type="project" value="TreeGrafter"/>
</dbReference>
<dbReference type="PANTHER" id="PTHR11259:SF2">
    <property type="entry name" value="GH16429P"/>
    <property type="match status" value="1"/>
</dbReference>
<evidence type="ECO:0000313" key="5">
    <source>
        <dbReference type="EMBL" id="SPQ93223.1"/>
    </source>
</evidence>
<dbReference type="OrthoDB" id="26136at2759"/>
<evidence type="ECO:0000256" key="3">
    <source>
        <dbReference type="ARBA" id="ARBA00023134"/>
    </source>
</evidence>
<dbReference type="GO" id="GO:0005525">
    <property type="term" value="F:GTP binding"/>
    <property type="evidence" value="ECO:0007669"/>
    <property type="project" value="UniProtKB-KW"/>
</dbReference>
<organism evidence="4 6">
    <name type="scientific">Plasmodiophora brassicae</name>
    <name type="common">Clubroot disease agent</name>
    <dbReference type="NCBI Taxonomy" id="37360"/>
    <lineage>
        <taxon>Eukaryota</taxon>
        <taxon>Sar</taxon>
        <taxon>Rhizaria</taxon>
        <taxon>Endomyxa</taxon>
        <taxon>Phytomyxea</taxon>
        <taxon>Plasmodiophorida</taxon>
        <taxon>Plasmodiophoridae</taxon>
        <taxon>Plasmodiophora</taxon>
    </lineage>
</organism>
<dbReference type="GO" id="GO:0003924">
    <property type="term" value="F:GTPase activity"/>
    <property type="evidence" value="ECO:0007669"/>
    <property type="project" value="TreeGrafter"/>
</dbReference>
<reference evidence="4 6" key="1">
    <citation type="submission" date="2015-02" db="EMBL/GenBank/DDBJ databases">
        <authorList>
            <person name="Chooi Y.-H."/>
        </authorList>
    </citation>
    <scope>NUCLEOTIDE SEQUENCE [LARGE SCALE GENOMIC DNA]</scope>
    <source>
        <strain evidence="4">E3</strain>
    </source>
</reference>
<reference evidence="5 7" key="2">
    <citation type="submission" date="2018-03" db="EMBL/GenBank/DDBJ databases">
        <authorList>
            <person name="Fogelqvist J."/>
        </authorList>
    </citation>
    <scope>NUCLEOTIDE SEQUENCE [LARGE SCALE GENOMIC DNA]</scope>
</reference>
<evidence type="ECO:0008006" key="8">
    <source>
        <dbReference type="Google" id="ProtNLM"/>
    </source>
</evidence>
<dbReference type="Gene3D" id="3.30.450.190">
    <property type="match status" value="1"/>
</dbReference>
<dbReference type="Proteomes" id="UP000039324">
    <property type="component" value="Unassembled WGS sequence"/>
</dbReference>